<dbReference type="Proteomes" id="UP001139293">
    <property type="component" value="Unassembled WGS sequence"/>
</dbReference>
<accession>A0A9X1Z9W4</accession>
<keyword evidence="4" id="KW-1185">Reference proteome</keyword>
<evidence type="ECO:0000259" key="2">
    <source>
        <dbReference type="PROSITE" id="PS51833"/>
    </source>
</evidence>
<comment type="caution">
    <text evidence="3">The sequence shown here is derived from an EMBL/GenBank/DDBJ whole genome shotgun (WGS) entry which is preliminary data.</text>
</comment>
<reference evidence="3" key="1">
    <citation type="submission" date="2022-01" db="EMBL/GenBank/DDBJ databases">
        <title>Whole genome-based taxonomy of the Shewanellaceae.</title>
        <authorList>
            <person name="Martin-Rodriguez A.J."/>
        </authorList>
    </citation>
    <scope>NUCLEOTIDE SEQUENCE</scope>
    <source>
        <strain evidence="3">KCTC 23973</strain>
    </source>
</reference>
<evidence type="ECO:0000313" key="4">
    <source>
        <dbReference type="Proteomes" id="UP001139293"/>
    </source>
</evidence>
<protein>
    <submittedName>
        <fullName evidence="3">HDOD domain-containing protein</fullName>
    </submittedName>
</protein>
<feature type="coiled-coil region" evidence="1">
    <location>
        <begin position="40"/>
        <end position="67"/>
    </location>
</feature>
<dbReference type="PROSITE" id="PS51833">
    <property type="entry name" value="HDOD"/>
    <property type="match status" value="1"/>
</dbReference>
<organism evidence="3 4">
    <name type="scientific">Shewanella pneumatophori</name>
    <dbReference type="NCBI Taxonomy" id="314092"/>
    <lineage>
        <taxon>Bacteria</taxon>
        <taxon>Pseudomonadati</taxon>
        <taxon>Pseudomonadota</taxon>
        <taxon>Gammaproteobacteria</taxon>
        <taxon>Alteromonadales</taxon>
        <taxon>Shewanellaceae</taxon>
        <taxon>Shewanella</taxon>
    </lineage>
</organism>
<gene>
    <name evidence="3" type="ORF">L2740_03180</name>
</gene>
<evidence type="ECO:0000256" key="1">
    <source>
        <dbReference type="SAM" id="Coils"/>
    </source>
</evidence>
<dbReference type="AlphaFoldDB" id="A0A9X1Z9W4"/>
<dbReference type="InterPro" id="IPR013976">
    <property type="entry name" value="HDOD"/>
</dbReference>
<evidence type="ECO:0000313" key="3">
    <source>
        <dbReference type="EMBL" id="MCL1137546.1"/>
    </source>
</evidence>
<dbReference type="RefSeq" id="WP_248948643.1">
    <property type="nucleotide sequence ID" value="NZ_JAKILB010000002.1"/>
</dbReference>
<dbReference type="EMBL" id="JAKILB010000002">
    <property type="protein sequence ID" value="MCL1137546.1"/>
    <property type="molecule type" value="Genomic_DNA"/>
</dbReference>
<feature type="domain" description="HDOD" evidence="2">
    <location>
        <begin position="99"/>
        <end position="309"/>
    </location>
</feature>
<sequence length="380" mass="43018">MAISVAGGVKPAQIIEVEQRLLKRLIIGKEKVAAMADDINSELEMDANKLAVEREAIRARLAKQNEAKAVFEAVSSQLIASVNANIEHQLSSPEQVLAASKLDEKQVALLEFLYADQVDLARIRPLVESLPWLKRDLINMLNSSSFRHRRPKSSDVQVTDIKLVLNYIGVENLQALIPYFCLRNLMPSGQTQMLWLSRKLWRYTVVAAIAAQTLAKLHNKPMAFIYSCSLMSQLGTVSVINQCGKEFDDMWGNWLREASASGDKALYDAVMATEFPANDVYQQVLAHSHALNWQLLYLLEFKNSRLAKTFKAIDTHLKYADLDEDSALIERANCYAKVYLLQEVGKITTAESRVMFDYYQLSEQELIRLSGQNFRKLPLF</sequence>
<dbReference type="Pfam" id="PF08668">
    <property type="entry name" value="HDOD"/>
    <property type="match status" value="1"/>
</dbReference>
<name>A0A9X1Z9W4_9GAMM</name>
<dbReference type="SUPFAM" id="SSF109604">
    <property type="entry name" value="HD-domain/PDEase-like"/>
    <property type="match status" value="1"/>
</dbReference>
<proteinExistence type="predicted"/>
<dbReference type="Gene3D" id="1.10.3210.10">
    <property type="entry name" value="Hypothetical protein af1432"/>
    <property type="match status" value="1"/>
</dbReference>
<keyword evidence="1" id="KW-0175">Coiled coil</keyword>